<evidence type="ECO:0000256" key="3">
    <source>
        <dbReference type="ARBA" id="ARBA00022448"/>
    </source>
</evidence>
<evidence type="ECO:0000256" key="9">
    <source>
        <dbReference type="SAM" id="MobiDB-lite"/>
    </source>
</evidence>
<comment type="similarity">
    <text evidence="2">Belongs to the ABC transporter superfamily. ABCG family. PDR (TC 3.A.1.205) subfamily.</text>
</comment>
<evidence type="ECO:0000313" key="13">
    <source>
        <dbReference type="Proteomes" id="UP001163105"/>
    </source>
</evidence>
<evidence type="ECO:0000256" key="4">
    <source>
        <dbReference type="ARBA" id="ARBA00022692"/>
    </source>
</evidence>
<comment type="caution">
    <text evidence="12">The sequence shown here is derived from an EMBL/GenBank/DDBJ whole genome shotgun (WGS) entry which is preliminary data.</text>
</comment>
<keyword evidence="13" id="KW-1185">Reference proteome</keyword>
<dbReference type="GO" id="GO:0016887">
    <property type="term" value="F:ATP hydrolysis activity"/>
    <property type="evidence" value="ECO:0007669"/>
    <property type="project" value="InterPro"/>
</dbReference>
<feature type="transmembrane region" description="Helical" evidence="10">
    <location>
        <begin position="555"/>
        <end position="577"/>
    </location>
</feature>
<proteinExistence type="inferred from homology"/>
<dbReference type="GO" id="GO:0005524">
    <property type="term" value="F:ATP binding"/>
    <property type="evidence" value="ECO:0007669"/>
    <property type="project" value="UniProtKB-KW"/>
</dbReference>
<accession>A0AB34FGH1</accession>
<keyword evidence="3" id="KW-0813">Transport</keyword>
<evidence type="ECO:0000256" key="10">
    <source>
        <dbReference type="SAM" id="Phobius"/>
    </source>
</evidence>
<evidence type="ECO:0000256" key="1">
    <source>
        <dbReference type="ARBA" id="ARBA00004141"/>
    </source>
</evidence>
<dbReference type="InterPro" id="IPR043926">
    <property type="entry name" value="ABCG_dom"/>
</dbReference>
<evidence type="ECO:0000256" key="5">
    <source>
        <dbReference type="ARBA" id="ARBA00022741"/>
    </source>
</evidence>
<organism evidence="12 13">
    <name type="scientific">Purpureocillium lavendulum</name>
    <dbReference type="NCBI Taxonomy" id="1247861"/>
    <lineage>
        <taxon>Eukaryota</taxon>
        <taxon>Fungi</taxon>
        <taxon>Dikarya</taxon>
        <taxon>Ascomycota</taxon>
        <taxon>Pezizomycotina</taxon>
        <taxon>Sordariomycetes</taxon>
        <taxon>Hypocreomycetidae</taxon>
        <taxon>Hypocreales</taxon>
        <taxon>Ophiocordycipitaceae</taxon>
        <taxon>Purpureocillium</taxon>
    </lineage>
</organism>
<dbReference type="Pfam" id="PF19055">
    <property type="entry name" value="ABC2_membrane_7"/>
    <property type="match status" value="1"/>
</dbReference>
<dbReference type="Gene3D" id="3.40.50.300">
    <property type="entry name" value="P-loop containing nucleotide triphosphate hydrolases"/>
    <property type="match status" value="2"/>
</dbReference>
<keyword evidence="8 10" id="KW-0472">Membrane</keyword>
<dbReference type="SUPFAM" id="SSF53795">
    <property type="entry name" value="PEP carboxykinase-like"/>
    <property type="match status" value="1"/>
</dbReference>
<comment type="subcellular location">
    <subcellularLocation>
        <location evidence="1">Membrane</location>
        <topology evidence="1">Multi-pass membrane protein</topology>
    </subcellularLocation>
</comment>
<feature type="transmembrane region" description="Helical" evidence="10">
    <location>
        <begin position="475"/>
        <end position="495"/>
    </location>
</feature>
<dbReference type="Pfam" id="PF14510">
    <property type="entry name" value="ABC_trans_N"/>
    <property type="match status" value="1"/>
</dbReference>
<evidence type="ECO:0000256" key="2">
    <source>
        <dbReference type="ARBA" id="ARBA00006012"/>
    </source>
</evidence>
<feature type="transmembrane region" description="Helical" evidence="10">
    <location>
        <begin position="1056"/>
        <end position="1077"/>
    </location>
</feature>
<evidence type="ECO:0000256" key="8">
    <source>
        <dbReference type="ARBA" id="ARBA00023136"/>
    </source>
</evidence>
<sequence length="1365" mass="152324">MYGINVNYDNTAATTAVPINSRHDAHEEELEAAAAQGTDPTKTKATSIIEAGGNDEKTGSSPNSLSKDEVDQSAEAEMVRRTSVVRALARSYSRASATGPSSAGSENPFFAEKDSPLNPNSANFSGREWAKAIVELVSQDGAGFRSLGICFQNLNVHGFGTSTDYQKDVANVWLSLAATVRQLTGSGRQRIDILRQFDGLVHKGEMLVVLGPPGSGCSTFLKTIAGEMNGTFVDDGSYFNYQGIGAKEVHSNHRGEAIYTAEADVHFPMLTVGDTLTFAARARQPRQVPQGLNKNDFAAHLRDVVMAMFGILHTVNTRVGNEYSAYDLFDKAIVLYEGRQIFFGRADAAKQYFINLGFECPPRQTTPDFLTSMTSPLKRIVRPGFEGKAPRTPYEFAAAWKNSAEYKALQAEIEDYKAVHLIDGPDAEAFRASKHAQQARGQRKTSPYTLSFSQQVKLCLWRGWKRLTGDPGLTFGVLIGNFIMALIIGSVFYNLGDSTGSFFQRGALVFFACLMNAFASSLEPGPFFFFLLISFATVLVMSMIFRTIASASRTLFQALVPAAILILDLVIFIGFLLPKRYILGWCRWLSYIDPLGYAFEALMVNEFHERKFECNQYVPTAQAPTPAAADMLSEYANVGGNNQVCSAVGSIPGLSYVWGDDYVYQQFDYQWNHRWRNFGIIIAFTVFFLICYMVAAELVSEKKSKGEVLLYRRGHKPAAAAHAEKKRDPEAAMANIGPVIAERSRGQIKGEPRRILDYVDGYVKPGTLTALMGVLGAGKTTLLDCLADCTSIGVIMGEMLQDLYLQTTTVREALNFSALLRQPAHVPKEERLDYVEAVIKLLEMDEYADSIVGVPGEGLNVEQRKRLTIGVELAAKPPLLLFVDEPTSGLDSQTSWAILDLLKNLTKAGQAVLCTIHQPSAMLFQRFDRLLFLANGGKTVYFGDIGENSQTMTSYFERNSGHRCPDEANPAEWMLEVIGAAPGTTTEIDWFQTWRESAEYIAVQDELESIKREKQGTDFQTEDEDPGSYREFAAPFSVQMKENLFRIFQQYWRTPAYIYAKTALCTLVALFVGFIFFRAPNSIQGLQNQMFAIFELLTVFSQIVQQSMPQFVIQRSLYEARERPSKVYSWKVFMLSQIIVELPWNSLMAVLMYVCWYYPVGLSRNAEPTDAVTERGALMFLYLLMFMLFTGTFSTFIIAGFETLEAGGNLANLMFMLCLIFCGVLAQSNTLPRFWIFMYRVSPFTYLVSGLLSTGVANTEVICADNEFLHFSLPSGKTCVDYMSSYIKVFGGRLEDNNATSECSYCPISETNKFLEGVSSSYDDRWRNFGILWAFVIFNMFAAHFVYWLARMPKKNLGSEKRKKE</sequence>
<feature type="region of interest" description="Disordered" evidence="9">
    <location>
        <begin position="95"/>
        <end position="116"/>
    </location>
</feature>
<evidence type="ECO:0000256" key="7">
    <source>
        <dbReference type="ARBA" id="ARBA00022989"/>
    </source>
</evidence>
<dbReference type="Pfam" id="PF01061">
    <property type="entry name" value="ABC2_membrane"/>
    <property type="match status" value="3"/>
</dbReference>
<keyword evidence="5" id="KW-0547">Nucleotide-binding</keyword>
<dbReference type="GO" id="GO:0016020">
    <property type="term" value="C:membrane"/>
    <property type="evidence" value="ECO:0007669"/>
    <property type="project" value="UniProtKB-SubCell"/>
</dbReference>
<dbReference type="InterPro" id="IPR029481">
    <property type="entry name" value="ABC_trans_N"/>
</dbReference>
<feature type="transmembrane region" description="Helical" evidence="10">
    <location>
        <begin position="527"/>
        <end position="548"/>
    </location>
</feature>
<keyword evidence="6" id="KW-0067">ATP-binding</keyword>
<feature type="transmembrane region" description="Helical" evidence="10">
    <location>
        <begin position="1330"/>
        <end position="1350"/>
    </location>
</feature>
<dbReference type="InterPro" id="IPR010929">
    <property type="entry name" value="PDR_CDR_ABC"/>
</dbReference>
<dbReference type="PANTHER" id="PTHR19241">
    <property type="entry name" value="ATP-BINDING CASSETTE TRANSPORTER"/>
    <property type="match status" value="1"/>
</dbReference>
<dbReference type="InterPro" id="IPR027417">
    <property type="entry name" value="P-loop_NTPase"/>
</dbReference>
<dbReference type="InterPro" id="IPR003439">
    <property type="entry name" value="ABC_transporter-like_ATP-bd"/>
</dbReference>
<dbReference type="PROSITE" id="PS50893">
    <property type="entry name" value="ABC_TRANSPORTER_2"/>
    <property type="match status" value="1"/>
</dbReference>
<evidence type="ECO:0000259" key="11">
    <source>
        <dbReference type="PROSITE" id="PS50893"/>
    </source>
</evidence>
<dbReference type="Proteomes" id="UP001163105">
    <property type="component" value="Unassembled WGS sequence"/>
</dbReference>
<name>A0AB34FGH1_9HYPO</name>
<dbReference type="InterPro" id="IPR013525">
    <property type="entry name" value="ABC2_TM"/>
</dbReference>
<feature type="domain" description="ABC transporter" evidence="11">
    <location>
        <begin position="740"/>
        <end position="961"/>
    </location>
</feature>
<evidence type="ECO:0000256" key="6">
    <source>
        <dbReference type="ARBA" id="ARBA00022840"/>
    </source>
</evidence>
<dbReference type="GO" id="GO:0140359">
    <property type="term" value="F:ABC-type transporter activity"/>
    <property type="evidence" value="ECO:0007669"/>
    <property type="project" value="InterPro"/>
</dbReference>
<dbReference type="SMART" id="SM00382">
    <property type="entry name" value="AAA"/>
    <property type="match status" value="2"/>
</dbReference>
<evidence type="ECO:0000313" key="12">
    <source>
        <dbReference type="EMBL" id="KAJ6438093.1"/>
    </source>
</evidence>
<feature type="transmembrane region" description="Helical" evidence="10">
    <location>
        <begin position="502"/>
        <end position="521"/>
    </location>
</feature>
<feature type="transmembrane region" description="Helical" evidence="10">
    <location>
        <begin position="1213"/>
        <end position="1236"/>
    </location>
</feature>
<dbReference type="InterPro" id="IPR003593">
    <property type="entry name" value="AAA+_ATPase"/>
</dbReference>
<reference evidence="12" key="1">
    <citation type="submission" date="2023-01" db="EMBL/GenBank/DDBJ databases">
        <title>The growth and conidiation of Purpureocillium lavendulum are regulated by nitrogen source and histone H3K14 acetylation.</title>
        <authorList>
            <person name="Tang P."/>
            <person name="Han J."/>
            <person name="Zhang C."/>
            <person name="Tang P."/>
            <person name="Qi F."/>
            <person name="Zhang K."/>
            <person name="Liang L."/>
        </authorList>
    </citation>
    <scope>NUCLEOTIDE SEQUENCE</scope>
    <source>
        <strain evidence="12">YMF1.00683</strain>
    </source>
</reference>
<feature type="transmembrane region" description="Helical" evidence="10">
    <location>
        <begin position="1132"/>
        <end position="1159"/>
    </location>
</feature>
<protein>
    <submittedName>
        <fullName evidence="12">ABC transporter CDR4</fullName>
    </submittedName>
</protein>
<feature type="transmembrane region" description="Helical" evidence="10">
    <location>
        <begin position="675"/>
        <end position="695"/>
    </location>
</feature>
<dbReference type="Pfam" id="PF00005">
    <property type="entry name" value="ABC_tran"/>
    <property type="match status" value="2"/>
</dbReference>
<keyword evidence="4 10" id="KW-0812">Transmembrane</keyword>
<feature type="region of interest" description="Disordered" evidence="9">
    <location>
        <begin position="24"/>
        <end position="77"/>
    </location>
</feature>
<keyword evidence="7 10" id="KW-1133">Transmembrane helix</keyword>
<feature type="transmembrane region" description="Helical" evidence="10">
    <location>
        <begin position="1179"/>
        <end position="1201"/>
    </location>
</feature>
<dbReference type="FunFam" id="3.40.50.300:FF:000054">
    <property type="entry name" value="ABC multidrug transporter atrF"/>
    <property type="match status" value="1"/>
</dbReference>
<gene>
    <name evidence="12" type="primary">PDR</name>
    <name evidence="12" type="ORF">O9K51_08682</name>
</gene>
<dbReference type="Pfam" id="PF06422">
    <property type="entry name" value="PDR_CDR"/>
    <property type="match status" value="1"/>
</dbReference>
<dbReference type="EMBL" id="JAQHRD010000008">
    <property type="protein sequence ID" value="KAJ6438093.1"/>
    <property type="molecule type" value="Genomic_DNA"/>
</dbReference>
<dbReference type="SUPFAM" id="SSF52540">
    <property type="entry name" value="P-loop containing nucleoside triphosphate hydrolases"/>
    <property type="match status" value="1"/>
</dbReference>